<dbReference type="AlphaFoldDB" id="A0A1M5UEX9"/>
<feature type="domain" description="MoaB/Mog" evidence="2">
    <location>
        <begin position="173"/>
        <end position="305"/>
    </location>
</feature>
<dbReference type="GO" id="GO:0061599">
    <property type="term" value="F:molybdopterin molybdotransferase activity"/>
    <property type="evidence" value="ECO:0007669"/>
    <property type="project" value="UniProtKB-UniRule"/>
</dbReference>
<dbReference type="InterPro" id="IPR001453">
    <property type="entry name" value="MoaB/Mog_dom"/>
</dbReference>
<comment type="cofactor">
    <cofactor evidence="1">
        <name>Mg(2+)</name>
        <dbReference type="ChEBI" id="CHEBI:18420"/>
    </cofactor>
</comment>
<dbReference type="InterPro" id="IPR036425">
    <property type="entry name" value="MoaB/Mog-like_dom_sf"/>
</dbReference>
<dbReference type="EMBL" id="FQXI01000016">
    <property type="protein sequence ID" value="SHH61490.1"/>
    <property type="molecule type" value="Genomic_DNA"/>
</dbReference>
<dbReference type="SMART" id="SM00852">
    <property type="entry name" value="MoCF_biosynth"/>
    <property type="match status" value="1"/>
</dbReference>
<dbReference type="RefSeq" id="WP_073185438.1">
    <property type="nucleotide sequence ID" value="NZ_FQXI01000016.1"/>
</dbReference>
<dbReference type="OrthoDB" id="9767940at2"/>
<keyword evidence="1" id="KW-0500">Molybdenum</keyword>
<sequence>MKTVKTEDAVGHVLCHDLTQIIKGVSKGPRFKKGHIVQPEDIEVLLSMGKENLFIYEYNENTYHENEAAEHLANICSGENINKSGLAEGKINLTAACDGLLKIDIELLNLINDIESIMIATKYNNTPVKRGEPVGGTRIIPLVIEKSVIEKCEEIAGDKKIINIVPYKPLKVGIVTTGNEIYYGKIKDTFTDVIREKMEKFNFEEVGHRYSTDDMGSISKNIMELIGEGAEFIMCTGGMSVDPDDNTPGAIGEVSNKVVSYGAPVLPGAMFMLAYRDNVPIVGLPGCVMYSGKTVFDLILPRLAAGEEVVKRDIVSLGNGGFL</sequence>
<dbReference type="PANTHER" id="PTHR10192:SF28">
    <property type="entry name" value="MOLYBDOPTERIN MOLYBDENUMTRANSFERASE"/>
    <property type="match status" value="1"/>
</dbReference>
<comment type="catalytic activity">
    <reaction evidence="1">
        <text>adenylyl-molybdopterin + molybdate = Mo-molybdopterin + AMP + H(+)</text>
        <dbReference type="Rhea" id="RHEA:35047"/>
        <dbReference type="ChEBI" id="CHEBI:15378"/>
        <dbReference type="ChEBI" id="CHEBI:36264"/>
        <dbReference type="ChEBI" id="CHEBI:62727"/>
        <dbReference type="ChEBI" id="CHEBI:71302"/>
        <dbReference type="ChEBI" id="CHEBI:456215"/>
    </reaction>
</comment>
<dbReference type="GO" id="GO:0005829">
    <property type="term" value="C:cytosol"/>
    <property type="evidence" value="ECO:0007669"/>
    <property type="project" value="TreeGrafter"/>
</dbReference>
<evidence type="ECO:0000313" key="3">
    <source>
        <dbReference type="EMBL" id="SHH61490.1"/>
    </source>
</evidence>
<evidence type="ECO:0000256" key="1">
    <source>
        <dbReference type="RuleBase" id="RU365090"/>
    </source>
</evidence>
<keyword evidence="1" id="KW-0479">Metal-binding</keyword>
<keyword evidence="1" id="KW-0460">Magnesium</keyword>
<dbReference type="InterPro" id="IPR038987">
    <property type="entry name" value="MoeA-like"/>
</dbReference>
<name>A0A1M5UEX9_9FIRM</name>
<organism evidence="3 4">
    <name type="scientific">Anaerosphaera aminiphila DSM 21120</name>
    <dbReference type="NCBI Taxonomy" id="1120995"/>
    <lineage>
        <taxon>Bacteria</taxon>
        <taxon>Bacillati</taxon>
        <taxon>Bacillota</taxon>
        <taxon>Tissierellia</taxon>
        <taxon>Tissierellales</taxon>
        <taxon>Peptoniphilaceae</taxon>
        <taxon>Anaerosphaera</taxon>
    </lineage>
</organism>
<dbReference type="Proteomes" id="UP000184032">
    <property type="component" value="Unassembled WGS sequence"/>
</dbReference>
<dbReference type="PANTHER" id="PTHR10192">
    <property type="entry name" value="MOLYBDOPTERIN BIOSYNTHESIS PROTEIN"/>
    <property type="match status" value="1"/>
</dbReference>
<evidence type="ECO:0000259" key="2">
    <source>
        <dbReference type="SMART" id="SM00852"/>
    </source>
</evidence>
<dbReference type="Gene3D" id="3.40.980.10">
    <property type="entry name" value="MoaB/Mog-like domain"/>
    <property type="match status" value="1"/>
</dbReference>
<dbReference type="GO" id="GO:0006777">
    <property type="term" value="P:Mo-molybdopterin cofactor biosynthetic process"/>
    <property type="evidence" value="ECO:0007669"/>
    <property type="project" value="UniProtKB-UniRule"/>
</dbReference>
<reference evidence="4" key="1">
    <citation type="submission" date="2016-11" db="EMBL/GenBank/DDBJ databases">
        <authorList>
            <person name="Varghese N."/>
            <person name="Submissions S."/>
        </authorList>
    </citation>
    <scope>NUCLEOTIDE SEQUENCE [LARGE SCALE GENOMIC DNA]</scope>
    <source>
        <strain evidence="4">DSM 21120</strain>
    </source>
</reference>
<dbReference type="CDD" id="cd03522">
    <property type="entry name" value="MoeA_like"/>
    <property type="match status" value="1"/>
</dbReference>
<dbReference type="Pfam" id="PF00994">
    <property type="entry name" value="MoCF_biosynth"/>
    <property type="match status" value="1"/>
</dbReference>
<comment type="function">
    <text evidence="1">Catalyzes the insertion of molybdate into adenylated molybdopterin with the concomitant release of AMP.</text>
</comment>
<protein>
    <recommendedName>
        <fullName evidence="1">Molybdopterin molybdenumtransferase</fullName>
        <ecNumber evidence="1">2.10.1.1</ecNumber>
    </recommendedName>
</protein>
<dbReference type="STRING" id="1120995.SAMN02745245_01743"/>
<dbReference type="SUPFAM" id="SSF53218">
    <property type="entry name" value="Molybdenum cofactor biosynthesis proteins"/>
    <property type="match status" value="1"/>
</dbReference>
<comment type="similarity">
    <text evidence="1">Belongs to the MoeA family.</text>
</comment>
<dbReference type="UniPathway" id="UPA00344"/>
<evidence type="ECO:0000313" key="4">
    <source>
        <dbReference type="Proteomes" id="UP000184032"/>
    </source>
</evidence>
<gene>
    <name evidence="3" type="ORF">SAMN02745245_01743</name>
</gene>
<keyword evidence="1" id="KW-0808">Transferase</keyword>
<accession>A0A1M5UEX9</accession>
<keyword evidence="4" id="KW-1185">Reference proteome</keyword>
<dbReference type="EC" id="2.10.1.1" evidence="1"/>
<keyword evidence="1" id="KW-0501">Molybdenum cofactor biosynthesis</keyword>
<comment type="pathway">
    <text evidence="1">Cofactor biosynthesis; molybdopterin biosynthesis.</text>
</comment>
<dbReference type="GO" id="GO:0046872">
    <property type="term" value="F:metal ion binding"/>
    <property type="evidence" value="ECO:0007669"/>
    <property type="project" value="UniProtKB-UniRule"/>
</dbReference>
<proteinExistence type="inferred from homology"/>